<evidence type="ECO:0000256" key="2">
    <source>
        <dbReference type="ARBA" id="ARBA00022448"/>
    </source>
</evidence>
<gene>
    <name evidence="7" type="ORF">D3273_26385</name>
</gene>
<dbReference type="EMBL" id="QYBB01000083">
    <property type="protein sequence ID" value="RYC28976.1"/>
    <property type="molecule type" value="Genomic_DNA"/>
</dbReference>
<reference evidence="7 8" key="1">
    <citation type="submission" date="2018-12" db="EMBL/GenBank/DDBJ databases">
        <authorList>
            <person name="Grouzdev D.S."/>
            <person name="Krutkina M.S."/>
        </authorList>
    </citation>
    <scope>NUCLEOTIDE SEQUENCE [LARGE SCALE GENOMIC DNA]</scope>
    <source>
        <strain evidence="7 8">RmlP026</strain>
    </source>
</reference>
<evidence type="ECO:0000313" key="7">
    <source>
        <dbReference type="EMBL" id="RYC28976.1"/>
    </source>
</evidence>
<dbReference type="GO" id="GO:0005315">
    <property type="term" value="F:phosphate transmembrane transporter activity"/>
    <property type="evidence" value="ECO:0007669"/>
    <property type="project" value="InterPro"/>
</dbReference>
<feature type="transmembrane region" description="Helical" evidence="6">
    <location>
        <begin position="220"/>
        <end position="242"/>
    </location>
</feature>
<keyword evidence="8" id="KW-1185">Reference proteome</keyword>
<sequence length="335" mass="34738">MELLSATPFVLVLVATALVFDFLNGLHDSANSIATIVSTRVLPPRYAVLWAAFFNFVAFLVFGLHVAGTVGSGIVGVDIIDDRVVFAALGGAIVWNLATWWLGIPSSSSHALIGGLLGAGIAKAGLAAVVLGGVLATTAAIVISPALGFFLALLLVLAVSWTFVRSTPHRVDRLFRGLQFVSASAYSLGHGGNDAQKTMGVITVLLYSHGLLQGGFHVPLWVVLSCQSAMALGTLMGGWRIVHTMGSKITRLTPMQGFCAETGGAITLFLATWLGIPVSTTHTITGAIVGVGAARRVSAVRWNVAQSIVIAWVVTMPVAGLVAAGLYAASALLPN</sequence>
<keyword evidence="3 6" id="KW-0812">Transmembrane</keyword>
<evidence type="ECO:0000256" key="6">
    <source>
        <dbReference type="SAM" id="Phobius"/>
    </source>
</evidence>
<proteinExistence type="predicted"/>
<feature type="transmembrane region" description="Helical" evidence="6">
    <location>
        <begin position="309"/>
        <end position="333"/>
    </location>
</feature>
<dbReference type="Proteomes" id="UP000290759">
    <property type="component" value="Unassembled WGS sequence"/>
</dbReference>
<dbReference type="RefSeq" id="WP_129229939.1">
    <property type="nucleotide sequence ID" value="NZ_QYBB01000083.1"/>
</dbReference>
<evidence type="ECO:0000256" key="5">
    <source>
        <dbReference type="ARBA" id="ARBA00023136"/>
    </source>
</evidence>
<feature type="transmembrane region" description="Helical" evidence="6">
    <location>
        <begin position="47"/>
        <end position="77"/>
    </location>
</feature>
<keyword evidence="2" id="KW-0813">Transport</keyword>
<evidence type="ECO:0000256" key="3">
    <source>
        <dbReference type="ARBA" id="ARBA00022692"/>
    </source>
</evidence>
<dbReference type="InterPro" id="IPR001204">
    <property type="entry name" value="Phos_transporter"/>
</dbReference>
<keyword evidence="4 6" id="KW-1133">Transmembrane helix</keyword>
<dbReference type="GO" id="GO:0016020">
    <property type="term" value="C:membrane"/>
    <property type="evidence" value="ECO:0007669"/>
    <property type="project" value="UniProtKB-SubCell"/>
</dbReference>
<feature type="transmembrane region" description="Helical" evidence="6">
    <location>
        <begin position="110"/>
        <end position="135"/>
    </location>
</feature>
<dbReference type="PANTHER" id="PTHR11101">
    <property type="entry name" value="PHOSPHATE TRANSPORTER"/>
    <property type="match status" value="1"/>
</dbReference>
<evidence type="ECO:0000256" key="1">
    <source>
        <dbReference type="ARBA" id="ARBA00004141"/>
    </source>
</evidence>
<protein>
    <submittedName>
        <fullName evidence="7">Inorganic phosphate transporter</fullName>
    </submittedName>
</protein>
<feature type="transmembrane region" description="Helical" evidence="6">
    <location>
        <begin position="263"/>
        <end position="289"/>
    </location>
</feature>
<accession>A0A4Q2U2S0</accession>
<name>A0A4Q2U2S0_9HYPH</name>
<comment type="caution">
    <text evidence="7">The sequence shown here is derived from an EMBL/GenBank/DDBJ whole genome shotgun (WGS) entry which is preliminary data.</text>
</comment>
<organism evidence="7 8">
    <name type="scientific">Lichenibacterium minor</name>
    <dbReference type="NCBI Taxonomy" id="2316528"/>
    <lineage>
        <taxon>Bacteria</taxon>
        <taxon>Pseudomonadati</taxon>
        <taxon>Pseudomonadota</taxon>
        <taxon>Alphaproteobacteria</taxon>
        <taxon>Hyphomicrobiales</taxon>
        <taxon>Lichenihabitantaceae</taxon>
        <taxon>Lichenibacterium</taxon>
    </lineage>
</organism>
<dbReference type="OrthoDB" id="9779554at2"/>
<dbReference type="PANTHER" id="PTHR11101:SF80">
    <property type="entry name" value="PHOSPHATE TRANSPORTER"/>
    <property type="match status" value="1"/>
</dbReference>
<dbReference type="GO" id="GO:0035435">
    <property type="term" value="P:phosphate ion transmembrane transport"/>
    <property type="evidence" value="ECO:0007669"/>
    <property type="project" value="TreeGrafter"/>
</dbReference>
<comment type="subcellular location">
    <subcellularLocation>
        <location evidence="1">Membrane</location>
        <topology evidence="1">Multi-pass membrane protein</topology>
    </subcellularLocation>
</comment>
<evidence type="ECO:0000256" key="4">
    <source>
        <dbReference type="ARBA" id="ARBA00022989"/>
    </source>
</evidence>
<evidence type="ECO:0000313" key="8">
    <source>
        <dbReference type="Proteomes" id="UP000290759"/>
    </source>
</evidence>
<reference evidence="7 8" key="2">
    <citation type="submission" date="2019-02" db="EMBL/GenBank/DDBJ databases">
        <title>'Lichenibacterium ramalinii' gen. nov. sp. nov., 'Lichenibacterium minor' gen. nov. sp. nov.</title>
        <authorList>
            <person name="Pankratov T."/>
        </authorList>
    </citation>
    <scope>NUCLEOTIDE SEQUENCE [LARGE SCALE GENOMIC DNA]</scope>
    <source>
        <strain evidence="7 8">RmlP026</strain>
    </source>
</reference>
<dbReference type="AlphaFoldDB" id="A0A4Q2U2S0"/>
<dbReference type="Pfam" id="PF01384">
    <property type="entry name" value="PHO4"/>
    <property type="match status" value="1"/>
</dbReference>
<feature type="transmembrane region" description="Helical" evidence="6">
    <location>
        <begin position="84"/>
        <end position="104"/>
    </location>
</feature>
<feature type="transmembrane region" description="Helical" evidence="6">
    <location>
        <begin position="142"/>
        <end position="164"/>
    </location>
</feature>
<keyword evidence="5 6" id="KW-0472">Membrane</keyword>